<evidence type="ECO:0000313" key="4">
    <source>
        <dbReference type="Proteomes" id="UP000681720"/>
    </source>
</evidence>
<dbReference type="GO" id="GO:0004725">
    <property type="term" value="F:protein tyrosine phosphatase activity"/>
    <property type="evidence" value="ECO:0007669"/>
    <property type="project" value="InterPro"/>
</dbReference>
<reference evidence="3" key="1">
    <citation type="submission" date="2021-02" db="EMBL/GenBank/DDBJ databases">
        <authorList>
            <person name="Nowell W R."/>
        </authorList>
    </citation>
    <scope>NUCLEOTIDE SEQUENCE</scope>
</reference>
<evidence type="ECO:0000256" key="1">
    <source>
        <dbReference type="SAM" id="Phobius"/>
    </source>
</evidence>
<keyword evidence="1" id="KW-0472">Membrane</keyword>
<dbReference type="InterPro" id="IPR029021">
    <property type="entry name" value="Prot-tyrosine_phosphatase-like"/>
</dbReference>
<dbReference type="PRINTS" id="PR00700">
    <property type="entry name" value="PRTYPHPHTASE"/>
</dbReference>
<dbReference type="Pfam" id="PF00102">
    <property type="entry name" value="Y_phosphatase"/>
    <property type="match status" value="1"/>
</dbReference>
<dbReference type="PANTHER" id="PTHR19134:SF449">
    <property type="entry name" value="TYROSINE-PROTEIN PHOSPHATASE 1"/>
    <property type="match status" value="1"/>
</dbReference>
<dbReference type="Gene3D" id="3.90.190.10">
    <property type="entry name" value="Protein tyrosine phosphatase superfamily"/>
    <property type="match status" value="1"/>
</dbReference>
<dbReference type="PROSITE" id="PS50055">
    <property type="entry name" value="TYR_PHOSPHATASE_PTP"/>
    <property type="match status" value="1"/>
</dbReference>
<feature type="domain" description="Tyrosine-protein phosphatase" evidence="2">
    <location>
        <begin position="104"/>
        <end position="195"/>
    </location>
</feature>
<accession>A0A8S2Q9L6</accession>
<keyword evidence="1" id="KW-1133">Transmembrane helix</keyword>
<dbReference type="InterPro" id="IPR000242">
    <property type="entry name" value="PTP_cat"/>
</dbReference>
<dbReference type="PANTHER" id="PTHR19134">
    <property type="entry name" value="RECEPTOR-TYPE TYROSINE-PROTEIN PHOSPHATASE"/>
    <property type="match status" value="1"/>
</dbReference>
<gene>
    <name evidence="3" type="ORF">GIL414_LOCUS16616</name>
</gene>
<organism evidence="3 4">
    <name type="scientific">Rotaria magnacalcarata</name>
    <dbReference type="NCBI Taxonomy" id="392030"/>
    <lineage>
        <taxon>Eukaryota</taxon>
        <taxon>Metazoa</taxon>
        <taxon>Spiralia</taxon>
        <taxon>Gnathifera</taxon>
        <taxon>Rotifera</taxon>
        <taxon>Eurotatoria</taxon>
        <taxon>Bdelloidea</taxon>
        <taxon>Philodinida</taxon>
        <taxon>Philodinidae</taxon>
        <taxon>Rotaria</taxon>
    </lineage>
</organism>
<dbReference type="SUPFAM" id="SSF52799">
    <property type="entry name" value="(Phosphotyrosine protein) phosphatases II"/>
    <property type="match status" value="1"/>
</dbReference>
<protein>
    <recommendedName>
        <fullName evidence="2">Tyrosine-protein phosphatase domain-containing protein</fullName>
    </recommendedName>
</protein>
<keyword evidence="1" id="KW-0812">Transmembrane</keyword>
<dbReference type="AlphaFoldDB" id="A0A8S2Q9L6"/>
<proteinExistence type="predicted"/>
<evidence type="ECO:0000259" key="2">
    <source>
        <dbReference type="PROSITE" id="PS50055"/>
    </source>
</evidence>
<dbReference type="Proteomes" id="UP000681720">
    <property type="component" value="Unassembled WGS sequence"/>
</dbReference>
<dbReference type="EMBL" id="CAJOBJ010007635">
    <property type="protein sequence ID" value="CAF4091232.1"/>
    <property type="molecule type" value="Genomic_DNA"/>
</dbReference>
<feature type="transmembrane region" description="Helical" evidence="1">
    <location>
        <begin position="31"/>
        <end position="51"/>
    </location>
</feature>
<evidence type="ECO:0000313" key="3">
    <source>
        <dbReference type="EMBL" id="CAF4091232.1"/>
    </source>
</evidence>
<sequence>MISKSFIKLILKNPRKFHLLLALEALTPSKSWVAVFPAIAGIAAIIGLAIWKRTLIKRWWIRLRNQNTGQPAVERNLAVYEIQEQRRKPLSDYINMTNENMKTIHAEYQELETISPQYRQSSYESEYASFNRYNNIPARELWSATAVRLTDLHRTYDYINANEIHGLGSKNRYIACQGPLANTCEDFWDMIIQYG</sequence>
<dbReference type="InterPro" id="IPR050348">
    <property type="entry name" value="Protein-Tyr_Phosphatase"/>
</dbReference>
<name>A0A8S2Q9L6_9BILA</name>
<feature type="non-terminal residue" evidence="3">
    <location>
        <position position="1"/>
    </location>
</feature>
<comment type="caution">
    <text evidence="3">The sequence shown here is derived from an EMBL/GenBank/DDBJ whole genome shotgun (WGS) entry which is preliminary data.</text>
</comment>